<organism evidence="1 2">
    <name type="scientific">Dreissena polymorpha</name>
    <name type="common">Zebra mussel</name>
    <name type="synonym">Mytilus polymorpha</name>
    <dbReference type="NCBI Taxonomy" id="45954"/>
    <lineage>
        <taxon>Eukaryota</taxon>
        <taxon>Metazoa</taxon>
        <taxon>Spiralia</taxon>
        <taxon>Lophotrochozoa</taxon>
        <taxon>Mollusca</taxon>
        <taxon>Bivalvia</taxon>
        <taxon>Autobranchia</taxon>
        <taxon>Heteroconchia</taxon>
        <taxon>Euheterodonta</taxon>
        <taxon>Imparidentia</taxon>
        <taxon>Neoheterodontei</taxon>
        <taxon>Myida</taxon>
        <taxon>Dreissenoidea</taxon>
        <taxon>Dreissenidae</taxon>
        <taxon>Dreissena</taxon>
    </lineage>
</organism>
<accession>A0A9D4J9I0</accession>
<reference evidence="1" key="1">
    <citation type="journal article" date="2019" name="bioRxiv">
        <title>The Genome of the Zebra Mussel, Dreissena polymorpha: A Resource for Invasive Species Research.</title>
        <authorList>
            <person name="McCartney M.A."/>
            <person name="Auch B."/>
            <person name="Kono T."/>
            <person name="Mallez S."/>
            <person name="Zhang Y."/>
            <person name="Obille A."/>
            <person name="Becker A."/>
            <person name="Abrahante J.E."/>
            <person name="Garbe J."/>
            <person name="Badalamenti J.P."/>
            <person name="Herman A."/>
            <person name="Mangelson H."/>
            <person name="Liachko I."/>
            <person name="Sullivan S."/>
            <person name="Sone E.D."/>
            <person name="Koren S."/>
            <person name="Silverstein K.A.T."/>
            <person name="Beckman K.B."/>
            <person name="Gohl D.M."/>
        </authorList>
    </citation>
    <scope>NUCLEOTIDE SEQUENCE</scope>
    <source>
        <strain evidence="1">Duluth1</strain>
        <tissue evidence="1">Whole animal</tissue>
    </source>
</reference>
<gene>
    <name evidence="1" type="ORF">DPMN_154051</name>
</gene>
<comment type="caution">
    <text evidence="1">The sequence shown here is derived from an EMBL/GenBank/DDBJ whole genome shotgun (WGS) entry which is preliminary data.</text>
</comment>
<dbReference type="AlphaFoldDB" id="A0A9D4J9I0"/>
<dbReference type="Proteomes" id="UP000828390">
    <property type="component" value="Unassembled WGS sequence"/>
</dbReference>
<evidence type="ECO:0000313" key="2">
    <source>
        <dbReference type="Proteomes" id="UP000828390"/>
    </source>
</evidence>
<evidence type="ECO:0000313" key="1">
    <source>
        <dbReference type="EMBL" id="KAH3800418.1"/>
    </source>
</evidence>
<proteinExistence type="predicted"/>
<name>A0A9D4J9I0_DREPO</name>
<keyword evidence="2" id="KW-1185">Reference proteome</keyword>
<evidence type="ECO:0008006" key="3">
    <source>
        <dbReference type="Google" id="ProtNLM"/>
    </source>
</evidence>
<sequence>MDELTELKQLSDSDVLFKVCCSVCEDDSVTTEAQYQCVKCEKHFCESCVALHNKLHKNHSVLAKENSYDWTGGKFPDHT</sequence>
<dbReference type="Gene3D" id="3.30.160.60">
    <property type="entry name" value="Classic Zinc Finger"/>
    <property type="match status" value="1"/>
</dbReference>
<protein>
    <recommendedName>
        <fullName evidence="3">B box-type domain-containing protein</fullName>
    </recommendedName>
</protein>
<reference evidence="1" key="2">
    <citation type="submission" date="2020-11" db="EMBL/GenBank/DDBJ databases">
        <authorList>
            <person name="McCartney M.A."/>
            <person name="Auch B."/>
            <person name="Kono T."/>
            <person name="Mallez S."/>
            <person name="Becker A."/>
            <person name="Gohl D.M."/>
            <person name="Silverstein K.A.T."/>
            <person name="Koren S."/>
            <person name="Bechman K.B."/>
            <person name="Herman A."/>
            <person name="Abrahante J.E."/>
            <person name="Garbe J."/>
        </authorList>
    </citation>
    <scope>NUCLEOTIDE SEQUENCE</scope>
    <source>
        <strain evidence="1">Duluth1</strain>
        <tissue evidence="1">Whole animal</tissue>
    </source>
</reference>
<dbReference type="EMBL" id="JAIWYP010000007">
    <property type="protein sequence ID" value="KAH3800418.1"/>
    <property type="molecule type" value="Genomic_DNA"/>
</dbReference>